<dbReference type="GO" id="GO:0005886">
    <property type="term" value="C:plasma membrane"/>
    <property type="evidence" value="ECO:0007669"/>
    <property type="project" value="TreeGrafter"/>
</dbReference>
<evidence type="ECO:0000256" key="8">
    <source>
        <dbReference type="ARBA" id="ARBA00022777"/>
    </source>
</evidence>
<keyword evidence="9" id="KW-0067">ATP-binding</keyword>
<comment type="catalytic activity">
    <reaction evidence="1">
        <text>ATP + protein L-histidine = ADP + protein N-phospho-L-histidine.</text>
        <dbReference type="EC" id="2.7.13.3"/>
    </reaction>
</comment>
<evidence type="ECO:0000313" key="16">
    <source>
        <dbReference type="EMBL" id="GGC67435.1"/>
    </source>
</evidence>
<dbReference type="CDD" id="cd00082">
    <property type="entry name" value="HisKA"/>
    <property type="match status" value="1"/>
</dbReference>
<evidence type="ECO:0000256" key="12">
    <source>
        <dbReference type="ARBA" id="ARBA00023136"/>
    </source>
</evidence>
<dbReference type="PRINTS" id="PR00344">
    <property type="entry name" value="BCTRLSENSOR"/>
</dbReference>
<dbReference type="InterPro" id="IPR050428">
    <property type="entry name" value="TCS_sensor_his_kinase"/>
</dbReference>
<keyword evidence="5" id="KW-0808">Transferase</keyword>
<dbReference type="InterPro" id="IPR003594">
    <property type="entry name" value="HATPase_dom"/>
</dbReference>
<comment type="subcellular location">
    <subcellularLocation>
        <location evidence="2">Membrane</location>
        <topology evidence="2">Multi-pass membrane protein</topology>
    </subcellularLocation>
</comment>
<keyword evidence="4" id="KW-0597">Phosphoprotein</keyword>
<evidence type="ECO:0000256" key="7">
    <source>
        <dbReference type="ARBA" id="ARBA00022741"/>
    </source>
</evidence>
<evidence type="ECO:0000256" key="5">
    <source>
        <dbReference type="ARBA" id="ARBA00022679"/>
    </source>
</evidence>
<evidence type="ECO:0000256" key="3">
    <source>
        <dbReference type="ARBA" id="ARBA00012438"/>
    </source>
</evidence>
<evidence type="ECO:0000256" key="2">
    <source>
        <dbReference type="ARBA" id="ARBA00004141"/>
    </source>
</evidence>
<dbReference type="Gene3D" id="1.10.287.130">
    <property type="match status" value="1"/>
</dbReference>
<keyword evidence="8 16" id="KW-0418">Kinase</keyword>
<gene>
    <name evidence="16" type="ORF">GCM10011396_13040</name>
</gene>
<dbReference type="GO" id="GO:0005524">
    <property type="term" value="F:ATP binding"/>
    <property type="evidence" value="ECO:0007669"/>
    <property type="project" value="UniProtKB-KW"/>
</dbReference>
<sequence>MKSLRLRLILLFGAAIVAAAALQFATSFHAAMREANKLFDYHMQQLVLALQDRDFDLAEWNSLPGIEGNSFDFVVQVWAEDGVRVYQSRPYKLLPKQAGTGYSTVTLDNGDWRIYTVQEHKRVVQVAQKIDARRDRAITLAFSALWPVIPVSLLLFAAAWWVVTLALAPLNRIGKELANRSADSIEPVSDEGVPQEVLLLVTELNSLLTRTGQALQLQQRFVADAAHELRSPITALRLQVQTLARSRDEVAQAQAVGRLLGGVDRASRLVEQLLALARQDPSSHSTDLKPLSLTATVEQAVSDVGPFAASRNIKLQNDFSIPVQILGDADSLRVMICNLLDNAIRYIPENGVVQIAMQVTAGQVALTVQDSGGGIRPQERTRIFDRFYRVPGTSPSGSGLGLAIAKTIADRHRATILLDDSTLGGLAVTISFPVLS</sequence>
<feature type="signal peptide" evidence="14">
    <location>
        <begin position="1"/>
        <end position="30"/>
    </location>
</feature>
<keyword evidence="11" id="KW-0902">Two-component regulatory system</keyword>
<evidence type="ECO:0000256" key="9">
    <source>
        <dbReference type="ARBA" id="ARBA00022840"/>
    </source>
</evidence>
<reference evidence="16" key="1">
    <citation type="journal article" date="2014" name="Int. J. Syst. Evol. Microbiol.">
        <title>Complete genome sequence of Corynebacterium casei LMG S-19264T (=DSM 44701T), isolated from a smear-ripened cheese.</title>
        <authorList>
            <consortium name="US DOE Joint Genome Institute (JGI-PGF)"/>
            <person name="Walter F."/>
            <person name="Albersmeier A."/>
            <person name="Kalinowski J."/>
            <person name="Ruckert C."/>
        </authorList>
    </citation>
    <scope>NUCLEOTIDE SEQUENCE</scope>
    <source>
        <strain evidence="16">CGMCC 1.10998</strain>
    </source>
</reference>
<evidence type="ECO:0000256" key="4">
    <source>
        <dbReference type="ARBA" id="ARBA00022553"/>
    </source>
</evidence>
<dbReference type="Gene3D" id="3.30.565.10">
    <property type="entry name" value="Histidine kinase-like ATPase, C-terminal domain"/>
    <property type="match status" value="1"/>
</dbReference>
<dbReference type="InterPro" id="IPR005467">
    <property type="entry name" value="His_kinase_dom"/>
</dbReference>
<dbReference type="SMART" id="SM00388">
    <property type="entry name" value="HisKA"/>
    <property type="match status" value="1"/>
</dbReference>
<dbReference type="EMBL" id="BMED01000001">
    <property type="protein sequence ID" value="GGC67435.1"/>
    <property type="molecule type" value="Genomic_DNA"/>
</dbReference>
<proteinExistence type="predicted"/>
<evidence type="ECO:0000259" key="15">
    <source>
        <dbReference type="PROSITE" id="PS50109"/>
    </source>
</evidence>
<evidence type="ECO:0000256" key="10">
    <source>
        <dbReference type="ARBA" id="ARBA00022989"/>
    </source>
</evidence>
<reference evidence="16" key="2">
    <citation type="submission" date="2020-09" db="EMBL/GenBank/DDBJ databases">
        <authorList>
            <person name="Sun Q."/>
            <person name="Zhou Y."/>
        </authorList>
    </citation>
    <scope>NUCLEOTIDE SEQUENCE</scope>
    <source>
        <strain evidence="16">CGMCC 1.10998</strain>
    </source>
</reference>
<organism evidence="16 17">
    <name type="scientific">Undibacterium terreum</name>
    <dbReference type="NCBI Taxonomy" id="1224302"/>
    <lineage>
        <taxon>Bacteria</taxon>
        <taxon>Pseudomonadati</taxon>
        <taxon>Pseudomonadota</taxon>
        <taxon>Betaproteobacteria</taxon>
        <taxon>Burkholderiales</taxon>
        <taxon>Oxalobacteraceae</taxon>
        <taxon>Undibacterium</taxon>
    </lineage>
</organism>
<keyword evidence="10 13" id="KW-1133">Transmembrane helix</keyword>
<dbReference type="Pfam" id="PF00512">
    <property type="entry name" value="HisKA"/>
    <property type="match status" value="1"/>
</dbReference>
<dbReference type="SUPFAM" id="SSF47384">
    <property type="entry name" value="Homodimeric domain of signal transducing histidine kinase"/>
    <property type="match status" value="1"/>
</dbReference>
<evidence type="ECO:0000256" key="14">
    <source>
        <dbReference type="SAM" id="SignalP"/>
    </source>
</evidence>
<feature type="transmembrane region" description="Helical" evidence="13">
    <location>
        <begin position="144"/>
        <end position="170"/>
    </location>
</feature>
<comment type="caution">
    <text evidence="16">The sequence shown here is derived from an EMBL/GenBank/DDBJ whole genome shotgun (WGS) entry which is preliminary data.</text>
</comment>
<keyword evidence="6 13" id="KW-0812">Transmembrane</keyword>
<evidence type="ECO:0000256" key="11">
    <source>
        <dbReference type="ARBA" id="ARBA00023012"/>
    </source>
</evidence>
<name>A0A916UBZ1_9BURK</name>
<keyword evidence="17" id="KW-1185">Reference proteome</keyword>
<feature type="domain" description="Histidine kinase" evidence="15">
    <location>
        <begin position="224"/>
        <end position="436"/>
    </location>
</feature>
<dbReference type="PROSITE" id="PS50109">
    <property type="entry name" value="HIS_KIN"/>
    <property type="match status" value="1"/>
</dbReference>
<dbReference type="EC" id="2.7.13.3" evidence="3"/>
<evidence type="ECO:0000256" key="13">
    <source>
        <dbReference type="SAM" id="Phobius"/>
    </source>
</evidence>
<accession>A0A916UBZ1</accession>
<dbReference type="AlphaFoldDB" id="A0A916UBZ1"/>
<dbReference type="PANTHER" id="PTHR45436:SF14">
    <property type="entry name" value="SENSOR PROTEIN QSEC"/>
    <property type="match status" value="1"/>
</dbReference>
<dbReference type="GO" id="GO:0000155">
    <property type="term" value="F:phosphorelay sensor kinase activity"/>
    <property type="evidence" value="ECO:0007669"/>
    <property type="project" value="InterPro"/>
</dbReference>
<dbReference type="Pfam" id="PF02518">
    <property type="entry name" value="HATPase_c"/>
    <property type="match status" value="1"/>
</dbReference>
<dbReference type="InterPro" id="IPR004358">
    <property type="entry name" value="Sig_transdc_His_kin-like_C"/>
</dbReference>
<evidence type="ECO:0000256" key="6">
    <source>
        <dbReference type="ARBA" id="ARBA00022692"/>
    </source>
</evidence>
<dbReference type="InterPro" id="IPR036890">
    <property type="entry name" value="HATPase_C_sf"/>
</dbReference>
<dbReference type="InterPro" id="IPR036097">
    <property type="entry name" value="HisK_dim/P_sf"/>
</dbReference>
<keyword evidence="7" id="KW-0547">Nucleotide-binding</keyword>
<evidence type="ECO:0000256" key="1">
    <source>
        <dbReference type="ARBA" id="ARBA00000085"/>
    </source>
</evidence>
<dbReference type="Proteomes" id="UP000637423">
    <property type="component" value="Unassembled WGS sequence"/>
</dbReference>
<dbReference type="InterPro" id="IPR003661">
    <property type="entry name" value="HisK_dim/P_dom"/>
</dbReference>
<dbReference type="PANTHER" id="PTHR45436">
    <property type="entry name" value="SENSOR HISTIDINE KINASE YKOH"/>
    <property type="match status" value="1"/>
</dbReference>
<feature type="chain" id="PRO_5038000250" description="histidine kinase" evidence="14">
    <location>
        <begin position="31"/>
        <end position="436"/>
    </location>
</feature>
<keyword evidence="14" id="KW-0732">Signal</keyword>
<protein>
    <recommendedName>
        <fullName evidence="3">histidine kinase</fullName>
        <ecNumber evidence="3">2.7.13.3</ecNumber>
    </recommendedName>
</protein>
<evidence type="ECO:0000313" key="17">
    <source>
        <dbReference type="Proteomes" id="UP000637423"/>
    </source>
</evidence>
<keyword evidence="12 13" id="KW-0472">Membrane</keyword>
<dbReference type="SUPFAM" id="SSF55874">
    <property type="entry name" value="ATPase domain of HSP90 chaperone/DNA topoisomerase II/histidine kinase"/>
    <property type="match status" value="1"/>
</dbReference>
<dbReference type="SMART" id="SM00387">
    <property type="entry name" value="HATPase_c"/>
    <property type="match status" value="1"/>
</dbReference>
<dbReference type="RefSeq" id="WP_188565115.1">
    <property type="nucleotide sequence ID" value="NZ_BMED01000001.1"/>
</dbReference>